<accession>A0AAN1JKV4</accession>
<gene>
    <name evidence="2" type="ORF">C2L64_47150</name>
</gene>
<protein>
    <submittedName>
        <fullName evidence="2">Uncharacterized protein</fullName>
    </submittedName>
</protein>
<evidence type="ECO:0000313" key="3">
    <source>
        <dbReference type="Proteomes" id="UP000236649"/>
    </source>
</evidence>
<feature type="transmembrane region" description="Helical" evidence="1">
    <location>
        <begin position="59"/>
        <end position="76"/>
    </location>
</feature>
<dbReference type="KEGG" id="phs:C2L64_47150"/>
<sequence>MNILDSTFVLGLDSGLCCLVVGVAPLAWSTRLKLALAFGVWDAWASVMCVALGPVLPAPPHVVVWLCCAALLGLAARRERRWIQMLPTVLSLDNLAAGGALDHAIADGVSSATLALLGLSAGAILFRLLSGIWPRALEADWSQAPTPGQVAEIFLIPR</sequence>
<name>A0AAN1JKV4_9BURK</name>
<proteinExistence type="predicted"/>
<dbReference type="AlphaFoldDB" id="A0AAN1JKV4"/>
<dbReference type="EMBL" id="CP026108">
    <property type="protein sequence ID" value="AUT75861.1"/>
    <property type="molecule type" value="Genomic_DNA"/>
</dbReference>
<dbReference type="RefSeq" id="WP_103154147.1">
    <property type="nucleotide sequence ID" value="NZ_CP026108.1"/>
</dbReference>
<keyword evidence="1" id="KW-1133">Transmembrane helix</keyword>
<feature type="transmembrane region" description="Helical" evidence="1">
    <location>
        <begin position="6"/>
        <end position="27"/>
    </location>
</feature>
<keyword evidence="1" id="KW-0812">Transmembrane</keyword>
<evidence type="ECO:0000313" key="2">
    <source>
        <dbReference type="EMBL" id="AUT75861.1"/>
    </source>
</evidence>
<evidence type="ECO:0000256" key="1">
    <source>
        <dbReference type="SAM" id="Phobius"/>
    </source>
</evidence>
<reference evidence="2 3" key="1">
    <citation type="submission" date="2018-01" db="EMBL/GenBank/DDBJ databases">
        <title>Species boundaries and ecological features among Paraburkholderia terrae DSMZ17804T, P. hospita DSMZ17164T and P. caribensis DSMZ13236T.</title>
        <authorList>
            <person name="Pratama A.A."/>
        </authorList>
    </citation>
    <scope>NUCLEOTIDE SEQUENCE [LARGE SCALE GENOMIC DNA]</scope>
    <source>
        <strain evidence="2 3">DSM 17164</strain>
    </source>
</reference>
<dbReference type="GeneID" id="55535854"/>
<keyword evidence="1" id="KW-0472">Membrane</keyword>
<dbReference type="Proteomes" id="UP000236649">
    <property type="component" value="Chromosome 4"/>
</dbReference>
<organism evidence="2 3">
    <name type="scientific">Paraburkholderia hospita</name>
    <dbReference type="NCBI Taxonomy" id="169430"/>
    <lineage>
        <taxon>Bacteria</taxon>
        <taxon>Pseudomonadati</taxon>
        <taxon>Pseudomonadota</taxon>
        <taxon>Betaproteobacteria</taxon>
        <taxon>Burkholderiales</taxon>
        <taxon>Burkholderiaceae</taxon>
        <taxon>Paraburkholderia</taxon>
    </lineage>
</organism>